<accession>A0ABU3SSP9</accession>
<gene>
    <name evidence="10" type="ORF">RS130_02855</name>
</gene>
<keyword evidence="3" id="KW-1003">Cell membrane</keyword>
<evidence type="ECO:0000313" key="11">
    <source>
        <dbReference type="Proteomes" id="UP001247805"/>
    </source>
</evidence>
<evidence type="ECO:0000313" key="10">
    <source>
        <dbReference type="EMBL" id="MDU0353010.1"/>
    </source>
</evidence>
<evidence type="ECO:0000256" key="4">
    <source>
        <dbReference type="ARBA" id="ARBA00022692"/>
    </source>
</evidence>
<evidence type="ECO:0000256" key="3">
    <source>
        <dbReference type="ARBA" id="ARBA00022475"/>
    </source>
</evidence>
<evidence type="ECO:0000256" key="7">
    <source>
        <dbReference type="RuleBase" id="RU000320"/>
    </source>
</evidence>
<evidence type="ECO:0000256" key="8">
    <source>
        <dbReference type="SAM" id="Phobius"/>
    </source>
</evidence>
<protein>
    <submittedName>
        <fullName evidence="10">Monovalent cation/H+ antiporter subunit D family protein</fullName>
    </submittedName>
</protein>
<evidence type="ECO:0000259" key="9">
    <source>
        <dbReference type="Pfam" id="PF00361"/>
    </source>
</evidence>
<proteinExistence type="inferred from homology"/>
<sequence>MLLVVTGASAAALLAAKPSIDQQIEYSRQPLFYSAWLLALSGLVGIVVAADAFNIFVFMEISSLASYILIAGGPNRRALPAVFKYLMMGTIGATFYLIGVGLIYMMTGTLNLADMQARIGDVTEINPILIAAGFITIGLALKAAVFPLHVWVPNAYAYAPHMVTVFLAACATKVAMYVLIRFDYMIFQGNLTDHVMQFAWFAMPLAILGILIASAVAIFEGHLKRLLASSSIAQIGYILLGVSFVSIAGLSASTMHLFNHALAKGGLFLGVACIAYHYRDLRLSQLGGASSRMPWTCATIVVSGLSLVGVPGTAGFISKWLLINAALQNEKWGWWLVAIILVSSLMAVVYVWRIVEALYFKEPVDNAEAAKISEAPIQLLFITGVVALMNIYFGLFPQLPLALADSTAALLLGNIL</sequence>
<keyword evidence="6 8" id="KW-0472">Membrane</keyword>
<keyword evidence="4 7" id="KW-0812">Transmembrane</keyword>
<comment type="subcellular location">
    <subcellularLocation>
        <location evidence="1">Cell membrane</location>
        <topology evidence="1">Multi-pass membrane protein</topology>
    </subcellularLocation>
    <subcellularLocation>
        <location evidence="7">Membrane</location>
        <topology evidence="7">Multi-pass membrane protein</topology>
    </subcellularLocation>
</comment>
<evidence type="ECO:0000256" key="1">
    <source>
        <dbReference type="ARBA" id="ARBA00004651"/>
    </source>
</evidence>
<evidence type="ECO:0000256" key="5">
    <source>
        <dbReference type="ARBA" id="ARBA00022989"/>
    </source>
</evidence>
<feature type="transmembrane region" description="Helical" evidence="8">
    <location>
        <begin position="31"/>
        <end position="50"/>
    </location>
</feature>
<dbReference type="RefSeq" id="WP_316024708.1">
    <property type="nucleotide sequence ID" value="NZ_JAWDIO010000002.1"/>
</dbReference>
<feature type="transmembrane region" description="Helical" evidence="8">
    <location>
        <begin position="128"/>
        <end position="152"/>
    </location>
</feature>
<feature type="domain" description="NADH:quinone oxidoreductase/Mrp antiporter transmembrane" evidence="9">
    <location>
        <begin position="49"/>
        <end position="346"/>
    </location>
</feature>
<reference evidence="10 11" key="1">
    <citation type="submission" date="2023-10" db="EMBL/GenBank/DDBJ databases">
        <title>Glaciecola aquimarina strain GGW-M5 nov., isolated from a coastal seawater.</title>
        <authorList>
            <person name="Bayburt H."/>
            <person name="Kim J.M."/>
            <person name="Choi B.J."/>
            <person name="Jeon C.O."/>
        </authorList>
    </citation>
    <scope>NUCLEOTIDE SEQUENCE [LARGE SCALE GENOMIC DNA]</scope>
    <source>
        <strain evidence="10 11">KCTC 32108</strain>
    </source>
</reference>
<feature type="transmembrane region" description="Helical" evidence="8">
    <location>
        <begin position="200"/>
        <end position="219"/>
    </location>
</feature>
<keyword evidence="5 8" id="KW-1133">Transmembrane helix</keyword>
<name>A0ABU3SSP9_9ALTE</name>
<feature type="transmembrane region" description="Helical" evidence="8">
    <location>
        <begin position="85"/>
        <end position="107"/>
    </location>
</feature>
<dbReference type="InterPro" id="IPR003918">
    <property type="entry name" value="NADH_UbQ_OxRdtase"/>
</dbReference>
<dbReference type="InterPro" id="IPR050586">
    <property type="entry name" value="CPA3_Na-H_Antiporter_D"/>
</dbReference>
<feature type="transmembrane region" description="Helical" evidence="8">
    <location>
        <begin position="257"/>
        <end position="278"/>
    </location>
</feature>
<evidence type="ECO:0000256" key="2">
    <source>
        <dbReference type="ARBA" id="ARBA00005346"/>
    </source>
</evidence>
<comment type="similarity">
    <text evidence="2">Belongs to the CPA3 antiporters (TC 2.A.63) subunit D family.</text>
</comment>
<dbReference type="PRINTS" id="PR01437">
    <property type="entry name" value="NUOXDRDTASE4"/>
</dbReference>
<organism evidence="10 11">
    <name type="scientific">Paraglaciecola aquimarina</name>
    <dbReference type="NCBI Taxonomy" id="1235557"/>
    <lineage>
        <taxon>Bacteria</taxon>
        <taxon>Pseudomonadati</taxon>
        <taxon>Pseudomonadota</taxon>
        <taxon>Gammaproteobacteria</taxon>
        <taxon>Alteromonadales</taxon>
        <taxon>Alteromonadaceae</taxon>
        <taxon>Paraglaciecola</taxon>
    </lineage>
</organism>
<dbReference type="EMBL" id="JAWDIO010000002">
    <property type="protein sequence ID" value="MDU0353010.1"/>
    <property type="molecule type" value="Genomic_DNA"/>
</dbReference>
<dbReference type="PANTHER" id="PTHR42703">
    <property type="entry name" value="NADH DEHYDROGENASE"/>
    <property type="match status" value="1"/>
</dbReference>
<keyword evidence="11" id="KW-1185">Reference proteome</keyword>
<comment type="caution">
    <text evidence="10">The sequence shown here is derived from an EMBL/GenBank/DDBJ whole genome shotgun (WGS) entry which is preliminary data.</text>
</comment>
<feature type="transmembrane region" description="Helical" evidence="8">
    <location>
        <begin position="375"/>
        <end position="396"/>
    </location>
</feature>
<dbReference type="Pfam" id="PF00361">
    <property type="entry name" value="Proton_antipo_M"/>
    <property type="match status" value="1"/>
</dbReference>
<dbReference type="Proteomes" id="UP001247805">
    <property type="component" value="Unassembled WGS sequence"/>
</dbReference>
<dbReference type="InterPro" id="IPR001750">
    <property type="entry name" value="ND/Mrp_TM"/>
</dbReference>
<feature type="transmembrane region" description="Helical" evidence="8">
    <location>
        <begin position="231"/>
        <end position="250"/>
    </location>
</feature>
<feature type="transmembrane region" description="Helical" evidence="8">
    <location>
        <begin position="334"/>
        <end position="355"/>
    </location>
</feature>
<evidence type="ECO:0000256" key="6">
    <source>
        <dbReference type="ARBA" id="ARBA00023136"/>
    </source>
</evidence>
<feature type="transmembrane region" description="Helical" evidence="8">
    <location>
        <begin position="158"/>
        <end position="180"/>
    </location>
</feature>
<dbReference type="PANTHER" id="PTHR42703:SF1">
    <property type="entry name" value="NA(+)_H(+) ANTIPORTER SUBUNIT D1"/>
    <property type="match status" value="1"/>
</dbReference>
<feature type="transmembrane region" description="Helical" evidence="8">
    <location>
        <begin position="298"/>
        <end position="322"/>
    </location>
</feature>